<keyword evidence="1" id="KW-0812">Transmembrane</keyword>
<evidence type="ECO:0000313" key="3">
    <source>
        <dbReference type="Proteomes" id="UP000314294"/>
    </source>
</evidence>
<evidence type="ECO:0000256" key="1">
    <source>
        <dbReference type="SAM" id="Phobius"/>
    </source>
</evidence>
<dbReference type="EMBL" id="SRLO01000141">
    <property type="protein sequence ID" value="TNN72203.1"/>
    <property type="molecule type" value="Genomic_DNA"/>
</dbReference>
<keyword evidence="1" id="KW-1133">Transmembrane helix</keyword>
<feature type="transmembrane region" description="Helical" evidence="1">
    <location>
        <begin position="74"/>
        <end position="102"/>
    </location>
</feature>
<dbReference type="Proteomes" id="UP000314294">
    <property type="component" value="Unassembled WGS sequence"/>
</dbReference>
<name>A0A4Z2I4P2_9TELE</name>
<organism evidence="2 3">
    <name type="scientific">Liparis tanakae</name>
    <name type="common">Tanaka's snailfish</name>
    <dbReference type="NCBI Taxonomy" id="230148"/>
    <lineage>
        <taxon>Eukaryota</taxon>
        <taxon>Metazoa</taxon>
        <taxon>Chordata</taxon>
        <taxon>Craniata</taxon>
        <taxon>Vertebrata</taxon>
        <taxon>Euteleostomi</taxon>
        <taxon>Actinopterygii</taxon>
        <taxon>Neopterygii</taxon>
        <taxon>Teleostei</taxon>
        <taxon>Neoteleostei</taxon>
        <taxon>Acanthomorphata</taxon>
        <taxon>Eupercaria</taxon>
        <taxon>Perciformes</taxon>
        <taxon>Cottioidei</taxon>
        <taxon>Cottales</taxon>
        <taxon>Liparidae</taxon>
        <taxon>Liparis</taxon>
    </lineage>
</organism>
<protein>
    <submittedName>
        <fullName evidence="2">Uncharacterized protein</fullName>
    </submittedName>
</protein>
<keyword evidence="1" id="KW-0472">Membrane</keyword>
<dbReference type="AlphaFoldDB" id="A0A4Z2I4P2"/>
<gene>
    <name evidence="2" type="ORF">EYF80_017631</name>
</gene>
<reference evidence="2 3" key="1">
    <citation type="submission" date="2019-03" db="EMBL/GenBank/DDBJ databases">
        <title>First draft genome of Liparis tanakae, snailfish: a comprehensive survey of snailfish specific genes.</title>
        <authorList>
            <person name="Kim W."/>
            <person name="Song I."/>
            <person name="Jeong J.-H."/>
            <person name="Kim D."/>
            <person name="Kim S."/>
            <person name="Ryu S."/>
            <person name="Song J.Y."/>
            <person name="Lee S.K."/>
        </authorList>
    </citation>
    <scope>NUCLEOTIDE SEQUENCE [LARGE SCALE GENOMIC DNA]</scope>
    <source>
        <tissue evidence="2">Muscle</tissue>
    </source>
</reference>
<sequence>MGASSSCIPYTQRGRAVGPVLLGLVDPLSLVFWKSLEIQLQTATTQTLRKRLLLSRPLTPACLILARYVRLREVWVCAAMLVVSNLFWTLAVMLMPVVILAVEESTDGVFGQAQLSRQGVDGLLVWVEAHILNEALQDSQCFVGDP</sequence>
<accession>A0A4Z2I4P2</accession>
<keyword evidence="3" id="KW-1185">Reference proteome</keyword>
<comment type="caution">
    <text evidence="2">The sequence shown here is derived from an EMBL/GenBank/DDBJ whole genome shotgun (WGS) entry which is preliminary data.</text>
</comment>
<evidence type="ECO:0000313" key="2">
    <source>
        <dbReference type="EMBL" id="TNN72203.1"/>
    </source>
</evidence>
<proteinExistence type="predicted"/>